<keyword evidence="1" id="KW-1133">Transmembrane helix</keyword>
<organism evidence="2 3">
    <name type="scientific">Dyella tabacisoli</name>
    <dbReference type="NCBI Taxonomy" id="2282381"/>
    <lineage>
        <taxon>Bacteria</taxon>
        <taxon>Pseudomonadati</taxon>
        <taxon>Pseudomonadota</taxon>
        <taxon>Gammaproteobacteria</taxon>
        <taxon>Lysobacterales</taxon>
        <taxon>Rhodanobacteraceae</taxon>
        <taxon>Dyella</taxon>
    </lineage>
</organism>
<dbReference type="EMBL" id="QQAH01000013">
    <property type="protein sequence ID" value="RDD80990.1"/>
    <property type="molecule type" value="Genomic_DNA"/>
</dbReference>
<protein>
    <submittedName>
        <fullName evidence="2">Uncharacterized protein</fullName>
    </submittedName>
</protein>
<feature type="transmembrane region" description="Helical" evidence="1">
    <location>
        <begin position="73"/>
        <end position="94"/>
    </location>
</feature>
<reference evidence="2 3" key="1">
    <citation type="submission" date="2018-07" db="EMBL/GenBank/DDBJ databases">
        <title>Dyella tabacisoli L4-6T, whole genome shotgun sequence.</title>
        <authorList>
            <person name="Zhou X.-K."/>
            <person name="Li W.-J."/>
            <person name="Duan Y.-Q."/>
        </authorList>
    </citation>
    <scope>NUCLEOTIDE SEQUENCE [LARGE SCALE GENOMIC DNA]</scope>
    <source>
        <strain evidence="2 3">L4-6</strain>
    </source>
</reference>
<dbReference type="AlphaFoldDB" id="A0A369UN10"/>
<gene>
    <name evidence="2" type="ORF">DVJ77_14930</name>
</gene>
<keyword evidence="1" id="KW-0472">Membrane</keyword>
<keyword evidence="1" id="KW-0812">Transmembrane</keyword>
<proteinExistence type="predicted"/>
<evidence type="ECO:0000313" key="2">
    <source>
        <dbReference type="EMBL" id="RDD80990.1"/>
    </source>
</evidence>
<dbReference type="Proteomes" id="UP000253782">
    <property type="component" value="Unassembled WGS sequence"/>
</dbReference>
<comment type="caution">
    <text evidence="2">The sequence shown here is derived from an EMBL/GenBank/DDBJ whole genome shotgun (WGS) entry which is preliminary data.</text>
</comment>
<accession>A0A369UN10</accession>
<keyword evidence="3" id="KW-1185">Reference proteome</keyword>
<dbReference type="OrthoDB" id="5959239at2"/>
<evidence type="ECO:0000313" key="3">
    <source>
        <dbReference type="Proteomes" id="UP000253782"/>
    </source>
</evidence>
<feature type="transmembrane region" description="Helical" evidence="1">
    <location>
        <begin position="35"/>
        <end position="67"/>
    </location>
</feature>
<evidence type="ECO:0000256" key="1">
    <source>
        <dbReference type="SAM" id="Phobius"/>
    </source>
</evidence>
<sequence>MFPQGLPGFGLVLLRMAIILQLLMDIGPQPSVGLVVMTATLTLAMTLGALTSAASLLLLCNLALMAIDRGSLSIATVCEGLHAIALIFLGPGAYSLDARLFGRRTIELPRP</sequence>
<name>A0A369UN10_9GAMM</name>
<feature type="transmembrane region" description="Helical" evidence="1">
    <location>
        <begin position="6"/>
        <end position="23"/>
    </location>
</feature>